<gene>
    <name evidence="2" type="ORF">EYD45_04670</name>
</gene>
<dbReference type="Proteomes" id="UP000291142">
    <property type="component" value="Unassembled WGS sequence"/>
</dbReference>
<feature type="chain" id="PRO_5020948932" description="Outer membrane protein beta-barrel domain-containing protein" evidence="1">
    <location>
        <begin position="20"/>
        <end position="231"/>
    </location>
</feature>
<comment type="caution">
    <text evidence="2">The sequence shown here is derived from an EMBL/GenBank/DDBJ whole genome shotgun (WGS) entry which is preliminary data.</text>
</comment>
<reference evidence="2 3" key="1">
    <citation type="submission" date="2019-02" db="EMBL/GenBank/DDBJ databases">
        <title>Hyunsoonleella sp., isolated from marine sediment.</title>
        <authorList>
            <person name="Liu B.-T."/>
        </authorList>
    </citation>
    <scope>NUCLEOTIDE SEQUENCE [LARGE SCALE GENOMIC DNA]</scope>
    <source>
        <strain evidence="2 3">T58</strain>
    </source>
</reference>
<name>A0A4V2JAC3_9FLAO</name>
<proteinExistence type="predicted"/>
<evidence type="ECO:0000313" key="2">
    <source>
        <dbReference type="EMBL" id="TBN05574.1"/>
    </source>
</evidence>
<evidence type="ECO:0000256" key="1">
    <source>
        <dbReference type="SAM" id="SignalP"/>
    </source>
</evidence>
<keyword evidence="3" id="KW-1185">Reference proteome</keyword>
<feature type="signal peptide" evidence="1">
    <location>
        <begin position="1"/>
        <end position="19"/>
    </location>
</feature>
<evidence type="ECO:0000313" key="3">
    <source>
        <dbReference type="Proteomes" id="UP000291142"/>
    </source>
</evidence>
<evidence type="ECO:0008006" key="4">
    <source>
        <dbReference type="Google" id="ProtNLM"/>
    </source>
</evidence>
<dbReference type="RefSeq" id="WP_130963192.1">
    <property type="nucleotide sequence ID" value="NZ_SIRT01000002.1"/>
</dbReference>
<keyword evidence="1" id="KW-0732">Signal</keyword>
<accession>A0A4V2JAC3</accession>
<sequence>MKYIFSLVIFLVFSLNVSAQNSEIFTDFGIGLLSHQPLKTFHEDLSEQLTIEGFETTDNYGINYGFSIGFKINSIKTSFFFQNKVAGAKSSVADFSGYIRLTDELRGYTFGGIYEFDIQQFKKGSLSFGVKGLITSSKLIVKSESNIANSFDNDVLNFRSIDFGSGAIMIYRYPLKVITLRATLGADFYIGGKLKFEDMKEAHLLDSDGNKVTTGWSGLNLGIGIAIPLAN</sequence>
<protein>
    <recommendedName>
        <fullName evidence="4">Outer membrane protein beta-barrel domain-containing protein</fullName>
    </recommendedName>
</protein>
<dbReference type="AlphaFoldDB" id="A0A4V2JAC3"/>
<organism evidence="2 3">
    <name type="scientific">Hyunsoonleella flava</name>
    <dbReference type="NCBI Taxonomy" id="2527939"/>
    <lineage>
        <taxon>Bacteria</taxon>
        <taxon>Pseudomonadati</taxon>
        <taxon>Bacteroidota</taxon>
        <taxon>Flavobacteriia</taxon>
        <taxon>Flavobacteriales</taxon>
        <taxon>Flavobacteriaceae</taxon>
    </lineage>
</organism>
<dbReference type="OrthoDB" id="852489at2"/>
<dbReference type="EMBL" id="SIRT01000002">
    <property type="protein sequence ID" value="TBN05574.1"/>
    <property type="molecule type" value="Genomic_DNA"/>
</dbReference>